<dbReference type="OrthoDB" id="9789995at2"/>
<protein>
    <recommendedName>
        <fullName evidence="5">NADPH-dependent 7-cyano-7-deazaguanine reductase</fullName>
        <ecNumber evidence="5">1.7.1.13</ecNumber>
    </recommendedName>
    <alternativeName>
        <fullName evidence="5">7-cyano-7-carbaguanine reductase</fullName>
    </alternativeName>
    <alternativeName>
        <fullName evidence="5">NADPH-dependent nitrile oxidoreductase</fullName>
    </alternativeName>
    <alternativeName>
        <fullName evidence="5">PreQ(0) reductase</fullName>
    </alternativeName>
</protein>
<dbReference type="PANTHER" id="PTHR34354:SF1">
    <property type="entry name" value="NADPH-DEPENDENT 7-CYANO-7-DEAZAGUANINE REDUCTASE"/>
    <property type="match status" value="1"/>
</dbReference>
<dbReference type="HAMAP" id="MF_00818">
    <property type="entry name" value="QueF_type1"/>
    <property type="match status" value="1"/>
</dbReference>
<dbReference type="EC" id="1.7.1.13" evidence="5"/>
<dbReference type="InterPro" id="IPR050084">
    <property type="entry name" value="NADPH_dep_7-cyano-7-deazaG_red"/>
</dbReference>
<feature type="binding site" evidence="5">
    <location>
        <begin position="75"/>
        <end position="76"/>
    </location>
    <ligand>
        <name>substrate</name>
    </ligand>
</feature>
<dbReference type="InterPro" id="IPR029500">
    <property type="entry name" value="QueF"/>
</dbReference>
<dbReference type="RefSeq" id="WP_093286612.1">
    <property type="nucleotide sequence ID" value="NZ_FOFS01000009.1"/>
</dbReference>
<evidence type="ECO:0000256" key="5">
    <source>
        <dbReference type="HAMAP-Rule" id="MF_00818"/>
    </source>
</evidence>
<keyword evidence="7" id="KW-1185">Reference proteome</keyword>
<feature type="binding site" evidence="5">
    <location>
        <begin position="56"/>
        <end position="58"/>
    </location>
    <ligand>
        <name>substrate</name>
    </ligand>
</feature>
<dbReference type="AlphaFoldDB" id="A0A1H9I226"/>
<comment type="function">
    <text evidence="5">Catalyzes the NADPH-dependent reduction of 7-cyano-7-deazaguanine (preQ0) to 7-aminomethyl-7-deazaguanine (preQ1).</text>
</comment>
<dbReference type="SUPFAM" id="SSF55620">
    <property type="entry name" value="Tetrahydrobiopterin biosynthesis enzymes-like"/>
    <property type="match status" value="1"/>
</dbReference>
<sequence>MSTQPSKNLETFPNPNPDRDYVIRMRMPEFTCLCPKTGQPDFATLYLEYVPEALCVELKSLKLYLWSFRNEGAFHEAVTNRILGDLAGLISPRFMRLTADWYVRGGIYTHVVSEHRAPGWQPKFDPPVVLPPARWEGFQGH</sequence>
<dbReference type="GO" id="GO:0008616">
    <property type="term" value="P:tRNA queuosine(34) biosynthetic process"/>
    <property type="evidence" value="ECO:0007669"/>
    <property type="project" value="UniProtKB-UniRule"/>
</dbReference>
<evidence type="ECO:0000313" key="6">
    <source>
        <dbReference type="EMBL" id="SEQ68680.1"/>
    </source>
</evidence>
<keyword evidence="2 5" id="KW-0671">Queuosine biosynthesis</keyword>
<gene>
    <name evidence="5" type="primary">queF</name>
    <name evidence="6" type="ORF">SAMN04488038_109143</name>
</gene>
<dbReference type="Gene3D" id="3.30.1130.10">
    <property type="match status" value="1"/>
</dbReference>
<feature type="active site" description="Proton donor" evidence="5">
    <location>
        <position position="41"/>
    </location>
</feature>
<dbReference type="Pfam" id="PF14489">
    <property type="entry name" value="QueF"/>
    <property type="match status" value="1"/>
</dbReference>
<dbReference type="STRING" id="489703.SAMN04488038_109143"/>
<dbReference type="Proteomes" id="UP000199233">
    <property type="component" value="Unassembled WGS sequence"/>
</dbReference>
<evidence type="ECO:0000256" key="3">
    <source>
        <dbReference type="ARBA" id="ARBA00022857"/>
    </source>
</evidence>
<evidence type="ECO:0000256" key="2">
    <source>
        <dbReference type="ARBA" id="ARBA00022785"/>
    </source>
</evidence>
<proteinExistence type="inferred from homology"/>
<keyword evidence="4 5" id="KW-0560">Oxidoreductase</keyword>
<dbReference type="InterPro" id="IPR043133">
    <property type="entry name" value="GTP-CH-I_C/QueF"/>
</dbReference>
<comment type="subcellular location">
    <subcellularLocation>
        <location evidence="5">Cytoplasm</location>
    </subcellularLocation>
</comment>
<feature type="active site" description="Thioimide intermediate" evidence="5">
    <location>
        <position position="34"/>
    </location>
</feature>
<dbReference type="NCBIfam" id="TIGR03139">
    <property type="entry name" value="QueF-II"/>
    <property type="match status" value="1"/>
</dbReference>
<accession>A0A1H9I226</accession>
<keyword evidence="3 5" id="KW-0521">NADP</keyword>
<evidence type="ECO:0000256" key="1">
    <source>
        <dbReference type="ARBA" id="ARBA00022490"/>
    </source>
</evidence>
<keyword evidence="1 5" id="KW-0963">Cytoplasm</keyword>
<organism evidence="6 7">
    <name type="scientific">Solimonas aquatica</name>
    <dbReference type="NCBI Taxonomy" id="489703"/>
    <lineage>
        <taxon>Bacteria</taxon>
        <taxon>Pseudomonadati</taxon>
        <taxon>Pseudomonadota</taxon>
        <taxon>Gammaproteobacteria</taxon>
        <taxon>Nevskiales</taxon>
        <taxon>Nevskiaceae</taxon>
        <taxon>Solimonas</taxon>
    </lineage>
</organism>
<dbReference type="GO" id="GO:0033739">
    <property type="term" value="F:preQ1 synthase activity"/>
    <property type="evidence" value="ECO:0007669"/>
    <property type="project" value="UniProtKB-UniRule"/>
</dbReference>
<evidence type="ECO:0000313" key="7">
    <source>
        <dbReference type="Proteomes" id="UP000199233"/>
    </source>
</evidence>
<comment type="catalytic activity">
    <reaction evidence="5">
        <text>7-aminomethyl-7-carbaguanine + 2 NADP(+) = 7-cyano-7-carbaguanine + 2 NADPH + 3 H(+)</text>
        <dbReference type="Rhea" id="RHEA:13409"/>
        <dbReference type="ChEBI" id="CHEBI:15378"/>
        <dbReference type="ChEBI" id="CHEBI:45075"/>
        <dbReference type="ChEBI" id="CHEBI:57783"/>
        <dbReference type="ChEBI" id="CHEBI:58349"/>
        <dbReference type="ChEBI" id="CHEBI:58703"/>
        <dbReference type="EC" id="1.7.1.13"/>
    </reaction>
</comment>
<comment type="pathway">
    <text evidence="5">tRNA modification; tRNA-queuosine biosynthesis.</text>
</comment>
<dbReference type="PIRSF" id="PIRSF027377">
    <property type="entry name" value="Nitrile_oxidored_QueF"/>
    <property type="match status" value="1"/>
</dbReference>
<dbReference type="PANTHER" id="PTHR34354">
    <property type="entry name" value="NADPH-DEPENDENT 7-CYANO-7-DEAZAGUANINE REDUCTASE"/>
    <property type="match status" value="1"/>
</dbReference>
<evidence type="ECO:0000256" key="4">
    <source>
        <dbReference type="ARBA" id="ARBA00023002"/>
    </source>
</evidence>
<comment type="similarity">
    <text evidence="5">Belongs to the GTP cyclohydrolase I family. QueF type 1 subfamily.</text>
</comment>
<reference evidence="6 7" key="1">
    <citation type="submission" date="2016-10" db="EMBL/GenBank/DDBJ databases">
        <authorList>
            <person name="de Groot N.N."/>
        </authorList>
    </citation>
    <scope>NUCLEOTIDE SEQUENCE [LARGE SCALE GENOMIC DNA]</scope>
    <source>
        <strain evidence="6 7">DSM 25927</strain>
    </source>
</reference>
<dbReference type="EMBL" id="FOFS01000009">
    <property type="protein sequence ID" value="SEQ68680.1"/>
    <property type="molecule type" value="Genomic_DNA"/>
</dbReference>
<dbReference type="GO" id="GO:0005737">
    <property type="term" value="C:cytoplasm"/>
    <property type="evidence" value="ECO:0007669"/>
    <property type="project" value="UniProtKB-SubCell"/>
</dbReference>
<dbReference type="UniPathway" id="UPA00392"/>
<name>A0A1H9I226_9GAMM</name>
<dbReference type="InterPro" id="IPR016856">
    <property type="entry name" value="QueF_type1"/>
</dbReference>